<name>A0A0G4FSA7_9ALVE</name>
<proteinExistence type="predicted"/>
<dbReference type="VEuPathDB" id="CryptoDB:Cvel_18520"/>
<gene>
    <name evidence="1" type="ORF">Cvel_18520</name>
</gene>
<reference evidence="1" key="1">
    <citation type="submission" date="2014-11" db="EMBL/GenBank/DDBJ databases">
        <authorList>
            <person name="Otto D Thomas"/>
            <person name="Naeem Raeece"/>
        </authorList>
    </citation>
    <scope>NUCLEOTIDE SEQUENCE</scope>
</reference>
<dbReference type="AlphaFoldDB" id="A0A0G4FSA7"/>
<accession>A0A0G4FSA7</accession>
<dbReference type="EMBL" id="CDMZ01000594">
    <property type="protein sequence ID" value="CEM17543.1"/>
    <property type="molecule type" value="Genomic_DNA"/>
</dbReference>
<dbReference type="PhylomeDB" id="A0A0G4FSA7"/>
<organism evidence="1">
    <name type="scientific">Chromera velia CCMP2878</name>
    <dbReference type="NCBI Taxonomy" id="1169474"/>
    <lineage>
        <taxon>Eukaryota</taxon>
        <taxon>Sar</taxon>
        <taxon>Alveolata</taxon>
        <taxon>Colpodellida</taxon>
        <taxon>Chromeraceae</taxon>
        <taxon>Chromera</taxon>
    </lineage>
</organism>
<sequence length="312" mass="34793">MDCLQHFYLSPFLKRLRARWSEIKSFAPLAKESALAFVACRRKILGHYRRLVPTSPEAFSIMEYSILFKALPIGSAAYRDIHTLVFSTSALTASGWVTWIPPTFKNSRFKKEVDVKLATVSFTATAAETIEDSLEDPHFGKDDGATVDAVGENYLKRLPSSMQYTVSPFSAPVPVQTAGEDGAVVQTTHSVDVPDVMFGEKCADLSFFMLSDSPVPFFFFKALAQHLGAMMDYRSDLMTIFSAFGDPMELFWINLGRYYAMTLRQAPVFEASPAISITLSPAACSGRSPYRFHGYCLHFCGTPFSGDFCFQR</sequence>
<evidence type="ECO:0000313" key="1">
    <source>
        <dbReference type="EMBL" id="CEM17543.1"/>
    </source>
</evidence>
<protein>
    <submittedName>
        <fullName evidence="1">Uncharacterized protein</fullName>
    </submittedName>
</protein>